<keyword evidence="2" id="KW-1185">Reference proteome</keyword>
<sequence length="227" mass="24928">MSSQQPTAHRGWDVTHVTALPAVYIGTHPVDRYQWVRDVAGGWIGMVLCRVEGAARPQFVTVQEAPDLTITQFKALAKSTHPNMVQLFGLFLGDRTYITYEVIDLDVFELDLTSEREIAAVLSQVLSSIEHLQPLSERLGIRGIRVSASGVVKAVPDFATISMPCVVSGTALALSHETVAPFLQQVMDRLGSNVTRWSKDAVLFFDFLQTGLQPNSKVCAQISSTEL</sequence>
<dbReference type="InterPro" id="IPR011009">
    <property type="entry name" value="Kinase-like_dom_sf"/>
</dbReference>
<dbReference type="Proteomes" id="UP001169217">
    <property type="component" value="Unassembled WGS sequence"/>
</dbReference>
<proteinExistence type="predicted"/>
<evidence type="ECO:0000313" key="1">
    <source>
        <dbReference type="EMBL" id="KAK0369580.1"/>
    </source>
</evidence>
<accession>A0ABQ9PBU6</accession>
<evidence type="ECO:0008006" key="3">
    <source>
        <dbReference type="Google" id="ProtNLM"/>
    </source>
</evidence>
<protein>
    <recommendedName>
        <fullName evidence="3">Protein kinase domain-containing protein</fullName>
    </recommendedName>
</protein>
<gene>
    <name evidence="1" type="ORF">CLIM01_13070</name>
</gene>
<dbReference type="EMBL" id="JARUPT010000637">
    <property type="protein sequence ID" value="KAK0369580.1"/>
    <property type="molecule type" value="Genomic_DNA"/>
</dbReference>
<name>A0ABQ9PBU6_9PEZI</name>
<organism evidence="1 2">
    <name type="scientific">Colletotrichum limetticola</name>
    <dbReference type="NCBI Taxonomy" id="1209924"/>
    <lineage>
        <taxon>Eukaryota</taxon>
        <taxon>Fungi</taxon>
        <taxon>Dikarya</taxon>
        <taxon>Ascomycota</taxon>
        <taxon>Pezizomycotina</taxon>
        <taxon>Sordariomycetes</taxon>
        <taxon>Hypocreomycetidae</taxon>
        <taxon>Glomerellales</taxon>
        <taxon>Glomerellaceae</taxon>
        <taxon>Colletotrichum</taxon>
        <taxon>Colletotrichum acutatum species complex</taxon>
    </lineage>
</organism>
<comment type="caution">
    <text evidence="1">The sequence shown here is derived from an EMBL/GenBank/DDBJ whole genome shotgun (WGS) entry which is preliminary data.</text>
</comment>
<dbReference type="SUPFAM" id="SSF56112">
    <property type="entry name" value="Protein kinase-like (PK-like)"/>
    <property type="match status" value="1"/>
</dbReference>
<evidence type="ECO:0000313" key="2">
    <source>
        <dbReference type="Proteomes" id="UP001169217"/>
    </source>
</evidence>
<reference evidence="1" key="1">
    <citation type="submission" date="2023-04" db="EMBL/GenBank/DDBJ databases">
        <title>Colletotrichum limetticola genome sequence.</title>
        <authorList>
            <person name="Baroncelli R."/>
        </authorList>
    </citation>
    <scope>NUCLEOTIDE SEQUENCE</scope>
    <source>
        <strain evidence="1">KLA-Anderson</strain>
    </source>
</reference>